<feature type="chain" id="PRO_5045237727" description="Outer membrane protein beta-barrel domain-containing protein" evidence="1">
    <location>
        <begin position="22"/>
        <end position="198"/>
    </location>
</feature>
<keyword evidence="3" id="KW-1185">Reference proteome</keyword>
<reference evidence="2 3" key="1">
    <citation type="journal article" date="2023" name="Antonie Van Leeuwenhoek">
        <title>Mesoterricola silvestris gen. nov., sp. nov., Mesoterricola sediminis sp. nov., Geothrix oryzae sp. nov., Geothrix edaphica sp. nov., Geothrix rubra sp. nov., and Geothrix limicola sp. nov., six novel members of Acidobacteriota isolated from soils.</title>
        <authorList>
            <person name="Itoh H."/>
            <person name="Sugisawa Y."/>
            <person name="Mise K."/>
            <person name="Xu Z."/>
            <person name="Kuniyasu M."/>
            <person name="Ushijima N."/>
            <person name="Kawano K."/>
            <person name="Kobayashi E."/>
            <person name="Shiratori Y."/>
            <person name="Masuda Y."/>
            <person name="Senoo K."/>
        </authorList>
    </citation>
    <scope>NUCLEOTIDE SEQUENCE [LARGE SCALE GENOMIC DNA]</scope>
    <source>
        <strain evidence="2 3">Red804</strain>
    </source>
</reference>
<evidence type="ECO:0008006" key="4">
    <source>
        <dbReference type="Google" id="ProtNLM"/>
    </source>
</evidence>
<proteinExistence type="predicted"/>
<feature type="signal peptide" evidence="1">
    <location>
        <begin position="1"/>
        <end position="21"/>
    </location>
</feature>
<comment type="caution">
    <text evidence="2">The sequence shown here is derived from an EMBL/GenBank/DDBJ whole genome shotgun (WGS) entry which is preliminary data.</text>
</comment>
<evidence type="ECO:0000313" key="2">
    <source>
        <dbReference type="EMBL" id="GLH73122.1"/>
    </source>
</evidence>
<dbReference type="Proteomes" id="UP001165069">
    <property type="component" value="Unassembled WGS sequence"/>
</dbReference>
<keyword evidence="1" id="KW-0732">Signal</keyword>
<organism evidence="2 3">
    <name type="scientific">Geothrix limicola</name>
    <dbReference type="NCBI Taxonomy" id="2927978"/>
    <lineage>
        <taxon>Bacteria</taxon>
        <taxon>Pseudomonadati</taxon>
        <taxon>Acidobacteriota</taxon>
        <taxon>Holophagae</taxon>
        <taxon>Holophagales</taxon>
        <taxon>Holophagaceae</taxon>
        <taxon>Geothrix</taxon>
    </lineage>
</organism>
<protein>
    <recommendedName>
        <fullName evidence="4">Outer membrane protein beta-barrel domain-containing protein</fullName>
    </recommendedName>
</protein>
<dbReference type="EMBL" id="BSDE01000003">
    <property type="protein sequence ID" value="GLH73122.1"/>
    <property type="molecule type" value="Genomic_DNA"/>
</dbReference>
<gene>
    <name evidence="2" type="ORF">GETHLI_16240</name>
</gene>
<name>A0ABQ5QEP1_9BACT</name>
<sequence>MTRSLRSLVLILAAGLLPVAAQEAGAFSAALSLAQGTDAMKALTGSANGFALDGAWDSPSQGLPFRVGLSAAHFSDATHTRSLGLDANGDPQTNLSLKGPALTTFQAYAALRVELATDLNLYLGLSANRHHLSSDLVGQGGSQYVVGTKLGTRVDLEYRVAPRWAALGSFQWVELGQGPSGNQFLNPSWFQLGVRHTF</sequence>
<evidence type="ECO:0000256" key="1">
    <source>
        <dbReference type="SAM" id="SignalP"/>
    </source>
</evidence>
<accession>A0ABQ5QEP1</accession>
<evidence type="ECO:0000313" key="3">
    <source>
        <dbReference type="Proteomes" id="UP001165069"/>
    </source>
</evidence>
<dbReference type="RefSeq" id="WP_285573755.1">
    <property type="nucleotide sequence ID" value="NZ_BSDE01000003.1"/>
</dbReference>